<dbReference type="Proteomes" id="UP000027222">
    <property type="component" value="Unassembled WGS sequence"/>
</dbReference>
<keyword evidence="11" id="KW-1185">Reference proteome</keyword>
<dbReference type="PANTHER" id="PTHR14456:SF2">
    <property type="entry name" value="INOSITOL-PENTAKISPHOSPHATE 2-KINASE"/>
    <property type="match status" value="1"/>
</dbReference>
<comment type="function">
    <text evidence="8">Phosphorylates Ins(1,3,4,5,6)P5 at position 2 to form Ins(1,2,3,4,5,6)P6 (InsP6 or phytate).</text>
</comment>
<dbReference type="OrthoDB" id="272370at2759"/>
<dbReference type="InterPro" id="IPR009286">
    <property type="entry name" value="Ins_P5_2-kin"/>
</dbReference>
<keyword evidence="6 8" id="KW-0418">Kinase</keyword>
<evidence type="ECO:0000256" key="8">
    <source>
        <dbReference type="RuleBase" id="RU364126"/>
    </source>
</evidence>
<keyword evidence="4 8" id="KW-0808">Transferase</keyword>
<gene>
    <name evidence="10" type="ORF">GALMADRAFT_135125</name>
</gene>
<comment type="catalytic activity">
    <reaction evidence="1 8">
        <text>1D-myo-inositol 1,3,4,5,6-pentakisphosphate + ATP = 1D-myo-inositol hexakisphosphate + ADP + H(+)</text>
        <dbReference type="Rhea" id="RHEA:20313"/>
        <dbReference type="ChEBI" id="CHEBI:15378"/>
        <dbReference type="ChEBI" id="CHEBI:30616"/>
        <dbReference type="ChEBI" id="CHEBI:57733"/>
        <dbReference type="ChEBI" id="CHEBI:58130"/>
        <dbReference type="ChEBI" id="CHEBI:456216"/>
        <dbReference type="EC" id="2.7.1.158"/>
    </reaction>
</comment>
<evidence type="ECO:0000313" key="11">
    <source>
        <dbReference type="Proteomes" id="UP000027222"/>
    </source>
</evidence>
<evidence type="ECO:0000256" key="7">
    <source>
        <dbReference type="ARBA" id="ARBA00022840"/>
    </source>
</evidence>
<organism evidence="10 11">
    <name type="scientific">Galerina marginata (strain CBS 339.88)</name>
    <dbReference type="NCBI Taxonomy" id="685588"/>
    <lineage>
        <taxon>Eukaryota</taxon>
        <taxon>Fungi</taxon>
        <taxon>Dikarya</taxon>
        <taxon>Basidiomycota</taxon>
        <taxon>Agaricomycotina</taxon>
        <taxon>Agaricomycetes</taxon>
        <taxon>Agaricomycetidae</taxon>
        <taxon>Agaricales</taxon>
        <taxon>Agaricineae</taxon>
        <taxon>Strophariaceae</taxon>
        <taxon>Galerina</taxon>
    </lineage>
</organism>
<feature type="region of interest" description="Disordered" evidence="9">
    <location>
        <begin position="45"/>
        <end position="67"/>
    </location>
</feature>
<dbReference type="HOGENOM" id="CLU_033188_1_0_1"/>
<evidence type="ECO:0000256" key="4">
    <source>
        <dbReference type="ARBA" id="ARBA00022679"/>
    </source>
</evidence>
<evidence type="ECO:0000256" key="5">
    <source>
        <dbReference type="ARBA" id="ARBA00022741"/>
    </source>
</evidence>
<dbReference type="EMBL" id="KL142370">
    <property type="protein sequence ID" value="KDR81718.1"/>
    <property type="molecule type" value="Genomic_DNA"/>
</dbReference>
<proteinExistence type="predicted"/>
<dbReference type="Pfam" id="PF06090">
    <property type="entry name" value="Ins_P5_2-kin"/>
    <property type="match status" value="1"/>
</dbReference>
<dbReference type="EC" id="2.7.1.158" evidence="2 8"/>
<keyword evidence="5 8" id="KW-0547">Nucleotide-binding</keyword>
<dbReference type="GO" id="GO:0005634">
    <property type="term" value="C:nucleus"/>
    <property type="evidence" value="ECO:0007669"/>
    <property type="project" value="TreeGrafter"/>
</dbReference>
<dbReference type="PANTHER" id="PTHR14456">
    <property type="entry name" value="INOSITOL POLYPHOSPHATE KINASE 1"/>
    <property type="match status" value="1"/>
</dbReference>
<evidence type="ECO:0000256" key="2">
    <source>
        <dbReference type="ARBA" id="ARBA00012023"/>
    </source>
</evidence>
<dbReference type="InterPro" id="IPR043001">
    <property type="entry name" value="IP5_2-K_N_lobe"/>
</dbReference>
<evidence type="ECO:0000313" key="10">
    <source>
        <dbReference type="EMBL" id="KDR81718.1"/>
    </source>
</evidence>
<evidence type="ECO:0000256" key="3">
    <source>
        <dbReference type="ARBA" id="ARBA00014846"/>
    </source>
</evidence>
<evidence type="ECO:0000256" key="6">
    <source>
        <dbReference type="ARBA" id="ARBA00022777"/>
    </source>
</evidence>
<name>A0A067TRV8_GALM3</name>
<keyword evidence="7 8" id="KW-0067">ATP-binding</keyword>
<dbReference type="AlphaFoldDB" id="A0A067TRV8"/>
<sequence>MADIVQSKPNDWAYVSEGGATIVFSYRGPPHPAFSGTVLRLRKSAVVPTGSGNTTDPGRTRDENEPDDPTIEYQTKCMQKLIPLEHLPQLQTVRLDRSWLEALVQLQNLIRPEGRREKDEVDLNRTKGVLATDLVGGNWLAVEIKPKWAFLPSPIHLSKETKLIKTQTCRFCMHSHLKAQKGQEIPTDYCPLDLFSGDENRVTKAIHGLWDAWVASNATANNLKIFARGKFVSPSEAHLMFKDGLTGGENLLVIRDAFAISLVRPLLHTPVLRILSKLQRELDVLDIEGLSKLWRLTEASSPLYQTTFASFVKKPSDGSQSAPSCTSIGMSSPFLQAPEPAISDWVDFLETYMSPDKRKLDHANPLPENLHHYLMSYLLSATFKDCSVIVNLDFLEASHPREDAIKPESVTIIDLDPKSMKKLSTWEKLDQEIAHAYATAQRRVCIDQWQVPRAKSS</sequence>
<protein>
    <recommendedName>
        <fullName evidence="3 8">Inositol-pentakisphosphate 2-kinase</fullName>
        <ecNumber evidence="2 8">2.7.1.158</ecNumber>
    </recommendedName>
</protein>
<dbReference type="GO" id="GO:0032958">
    <property type="term" value="P:inositol phosphate biosynthetic process"/>
    <property type="evidence" value="ECO:0007669"/>
    <property type="project" value="TreeGrafter"/>
</dbReference>
<comment type="domain">
    <text evidence="8">The EXKPK motif is conserved in inositol-pentakisphosphate 2-kinases of both family 1 and 2.</text>
</comment>
<accession>A0A067TRV8</accession>
<dbReference type="GO" id="GO:0035299">
    <property type="term" value="F:inositol-1,3,4,5,6-pentakisphosphate 2-kinase activity"/>
    <property type="evidence" value="ECO:0007669"/>
    <property type="project" value="UniProtKB-EC"/>
</dbReference>
<dbReference type="GO" id="GO:0005524">
    <property type="term" value="F:ATP binding"/>
    <property type="evidence" value="ECO:0007669"/>
    <property type="project" value="UniProtKB-KW"/>
</dbReference>
<reference evidence="11" key="1">
    <citation type="journal article" date="2014" name="Proc. Natl. Acad. Sci. U.S.A.">
        <title>Extensive sampling of basidiomycete genomes demonstrates inadequacy of the white-rot/brown-rot paradigm for wood decay fungi.</title>
        <authorList>
            <person name="Riley R."/>
            <person name="Salamov A.A."/>
            <person name="Brown D.W."/>
            <person name="Nagy L.G."/>
            <person name="Floudas D."/>
            <person name="Held B.W."/>
            <person name="Levasseur A."/>
            <person name="Lombard V."/>
            <person name="Morin E."/>
            <person name="Otillar R."/>
            <person name="Lindquist E.A."/>
            <person name="Sun H."/>
            <person name="LaButti K.M."/>
            <person name="Schmutz J."/>
            <person name="Jabbour D."/>
            <person name="Luo H."/>
            <person name="Baker S.E."/>
            <person name="Pisabarro A.G."/>
            <person name="Walton J.D."/>
            <person name="Blanchette R.A."/>
            <person name="Henrissat B."/>
            <person name="Martin F."/>
            <person name="Cullen D."/>
            <person name="Hibbett D.S."/>
            <person name="Grigoriev I.V."/>
        </authorList>
    </citation>
    <scope>NUCLEOTIDE SEQUENCE [LARGE SCALE GENOMIC DNA]</scope>
    <source>
        <strain evidence="11">CBS 339.88</strain>
    </source>
</reference>
<dbReference type="STRING" id="685588.A0A067TRV8"/>
<dbReference type="Gene3D" id="3.30.200.110">
    <property type="entry name" value="Inositol-pentakisphosphate 2-kinase, N-lobe"/>
    <property type="match status" value="1"/>
</dbReference>
<evidence type="ECO:0000256" key="9">
    <source>
        <dbReference type="SAM" id="MobiDB-lite"/>
    </source>
</evidence>
<evidence type="ECO:0000256" key="1">
    <source>
        <dbReference type="ARBA" id="ARBA00001774"/>
    </source>
</evidence>